<evidence type="ECO:0000313" key="2">
    <source>
        <dbReference type="Proteomes" id="UP000887566"/>
    </source>
</evidence>
<evidence type="ECO:0000256" key="1">
    <source>
        <dbReference type="SAM" id="SignalP"/>
    </source>
</evidence>
<feature type="signal peptide" evidence="1">
    <location>
        <begin position="1"/>
        <end position="26"/>
    </location>
</feature>
<proteinExistence type="predicted"/>
<accession>A0A914V4R0</accession>
<name>A0A914V4R0_9BILA</name>
<organism evidence="2 3">
    <name type="scientific">Plectus sambesii</name>
    <dbReference type="NCBI Taxonomy" id="2011161"/>
    <lineage>
        <taxon>Eukaryota</taxon>
        <taxon>Metazoa</taxon>
        <taxon>Ecdysozoa</taxon>
        <taxon>Nematoda</taxon>
        <taxon>Chromadorea</taxon>
        <taxon>Plectida</taxon>
        <taxon>Plectina</taxon>
        <taxon>Plectoidea</taxon>
        <taxon>Plectidae</taxon>
        <taxon>Plectus</taxon>
    </lineage>
</organism>
<dbReference type="AlphaFoldDB" id="A0A914V4R0"/>
<keyword evidence="2" id="KW-1185">Reference proteome</keyword>
<dbReference type="Proteomes" id="UP000887566">
    <property type="component" value="Unplaced"/>
</dbReference>
<dbReference type="WBParaSite" id="PSAMB.scaffold1545size30218.g13727.t1">
    <property type="protein sequence ID" value="PSAMB.scaffold1545size30218.g13727.t1"/>
    <property type="gene ID" value="PSAMB.scaffold1545size30218.g13727"/>
</dbReference>
<evidence type="ECO:0000313" key="3">
    <source>
        <dbReference type="WBParaSite" id="PSAMB.scaffold1545size30218.g13727.t1"/>
    </source>
</evidence>
<feature type="chain" id="PRO_5036688018" evidence="1">
    <location>
        <begin position="27"/>
        <end position="221"/>
    </location>
</feature>
<reference evidence="3" key="1">
    <citation type="submission" date="2022-11" db="UniProtKB">
        <authorList>
            <consortium name="WormBaseParasite"/>
        </authorList>
    </citation>
    <scope>IDENTIFICATION</scope>
</reference>
<protein>
    <submittedName>
        <fullName evidence="3">Uncharacterized protein</fullName>
    </submittedName>
</protein>
<keyword evidence="1" id="KW-0732">Signal</keyword>
<sequence length="221" mass="24901">MMTAAHSVQLFLYVFLLSLLDAAADGISEPIEDFVINSATEERTSRALPMGPPTRVVRAKISMVGTKMVMGVRWSATQVFDIYQFRVRWAEPVDWNDNDNDSDRRYELECWVEDLGNGDRKTLFKRQVGAWFSGYHEKYRFPPGMDLATQCQVRAINTAGFTTAWKPSNRINVKDIPVYFPGINGVDLRGLSQEDVLAVLTKISTEDAAAAPPLRQLPKLI</sequence>